<reference evidence="2 3" key="1">
    <citation type="submission" date="2024-05" db="EMBL/GenBank/DDBJ databases">
        <title>Culex pipiens pipiens assembly and annotation.</title>
        <authorList>
            <person name="Alout H."/>
            <person name="Durand T."/>
        </authorList>
    </citation>
    <scope>NUCLEOTIDE SEQUENCE [LARGE SCALE GENOMIC DNA]</scope>
    <source>
        <strain evidence="2">HA-2024</strain>
        <tissue evidence="2">Whole body</tissue>
    </source>
</reference>
<accession>A0ABD1D5J5</accession>
<keyword evidence="3" id="KW-1185">Reference proteome</keyword>
<feature type="region of interest" description="Disordered" evidence="1">
    <location>
        <begin position="88"/>
        <end position="110"/>
    </location>
</feature>
<dbReference type="Proteomes" id="UP001562425">
    <property type="component" value="Unassembled WGS sequence"/>
</dbReference>
<evidence type="ECO:0000256" key="1">
    <source>
        <dbReference type="SAM" id="MobiDB-lite"/>
    </source>
</evidence>
<organism evidence="2 3">
    <name type="scientific">Culex pipiens pipiens</name>
    <name type="common">Northern house mosquito</name>
    <dbReference type="NCBI Taxonomy" id="38569"/>
    <lineage>
        <taxon>Eukaryota</taxon>
        <taxon>Metazoa</taxon>
        <taxon>Ecdysozoa</taxon>
        <taxon>Arthropoda</taxon>
        <taxon>Hexapoda</taxon>
        <taxon>Insecta</taxon>
        <taxon>Pterygota</taxon>
        <taxon>Neoptera</taxon>
        <taxon>Endopterygota</taxon>
        <taxon>Diptera</taxon>
        <taxon>Nematocera</taxon>
        <taxon>Culicoidea</taxon>
        <taxon>Culicidae</taxon>
        <taxon>Culicinae</taxon>
        <taxon>Culicini</taxon>
        <taxon>Culex</taxon>
        <taxon>Culex</taxon>
    </lineage>
</organism>
<dbReference type="EMBL" id="JBEHCU010007393">
    <property type="protein sequence ID" value="KAL1394899.1"/>
    <property type="molecule type" value="Genomic_DNA"/>
</dbReference>
<name>A0ABD1D5J5_CULPP</name>
<evidence type="ECO:0000313" key="2">
    <source>
        <dbReference type="EMBL" id="KAL1394899.1"/>
    </source>
</evidence>
<sequence>HLSRGSCLAEFDGIDYGWTRASECHLPISLKSSSTRLRVLSVRTIIQWVDDDALVERIAGDDLPVVKDGQAEGLALGVRSQVGFKPNESMAGNRRRVPGDVATSPAKGGVHGGNAIGGGLHFDEEIRFHEAGCG</sequence>
<protein>
    <submittedName>
        <fullName evidence="2">Uncharacterized protein</fullName>
    </submittedName>
</protein>
<gene>
    <name evidence="2" type="ORF">pipiens_011619</name>
</gene>
<proteinExistence type="predicted"/>
<evidence type="ECO:0000313" key="3">
    <source>
        <dbReference type="Proteomes" id="UP001562425"/>
    </source>
</evidence>
<comment type="caution">
    <text evidence="2">The sequence shown here is derived from an EMBL/GenBank/DDBJ whole genome shotgun (WGS) entry which is preliminary data.</text>
</comment>
<feature type="non-terminal residue" evidence="2">
    <location>
        <position position="1"/>
    </location>
</feature>
<dbReference type="AlphaFoldDB" id="A0ABD1D5J5"/>